<gene>
    <name evidence="1" type="ORF">EJV47_11675</name>
</gene>
<keyword evidence="2" id="KW-1185">Reference proteome</keyword>
<evidence type="ECO:0000313" key="2">
    <source>
        <dbReference type="Proteomes" id="UP000282184"/>
    </source>
</evidence>
<reference evidence="1 2" key="1">
    <citation type="submission" date="2018-12" db="EMBL/GenBank/DDBJ databases">
        <title>Hymenobacter gummosus sp. nov., isolated from a spring.</title>
        <authorList>
            <person name="Nie L."/>
        </authorList>
    </citation>
    <scope>NUCLEOTIDE SEQUENCE [LARGE SCALE GENOMIC DNA]</scope>
    <source>
        <strain evidence="1 2">KCTC 52166</strain>
    </source>
</reference>
<dbReference type="OrthoDB" id="883490at2"/>
<protein>
    <submittedName>
        <fullName evidence="1">Uncharacterized protein</fullName>
    </submittedName>
</protein>
<dbReference type="Proteomes" id="UP000282184">
    <property type="component" value="Unassembled WGS sequence"/>
</dbReference>
<accession>A0A431U3Y3</accession>
<dbReference type="EMBL" id="RXOF01000005">
    <property type="protein sequence ID" value="RTQ50279.1"/>
    <property type="molecule type" value="Genomic_DNA"/>
</dbReference>
<organism evidence="1 2">
    <name type="scientific">Hymenobacter gummosus</name>
    <dbReference type="NCBI Taxonomy" id="1776032"/>
    <lineage>
        <taxon>Bacteria</taxon>
        <taxon>Pseudomonadati</taxon>
        <taxon>Bacteroidota</taxon>
        <taxon>Cytophagia</taxon>
        <taxon>Cytophagales</taxon>
        <taxon>Hymenobacteraceae</taxon>
        <taxon>Hymenobacter</taxon>
    </lineage>
</organism>
<dbReference type="RefSeq" id="WP_126693328.1">
    <property type="nucleotide sequence ID" value="NZ_RXOF01000005.1"/>
</dbReference>
<evidence type="ECO:0000313" key="1">
    <source>
        <dbReference type="EMBL" id="RTQ50279.1"/>
    </source>
</evidence>
<proteinExistence type="predicted"/>
<name>A0A431U3Y3_9BACT</name>
<dbReference type="AlphaFoldDB" id="A0A431U3Y3"/>
<comment type="caution">
    <text evidence="1">The sequence shown here is derived from an EMBL/GenBank/DDBJ whole genome shotgun (WGS) entry which is preliminary data.</text>
</comment>
<sequence>MKNDLIEARLRRDTAAAAFLAQAKADYADIEDDVAPLRSQLTANLERAGTLVQQVLSADNDGNPDRKKGVRSQLTALLRRLILAARAEAMSSKDAALRAALGNLGELSNLNESTFREEATRLLGLVPGREQALTKRRFSADHAREAQQLLQDFTAATTAGRLNDTSGSTGRQALERLIKESARLLEEMKVYFDLYKADDPDLWQRFQAATKVVKRGGGGGKEEEDDKG</sequence>